<evidence type="ECO:0000256" key="2">
    <source>
        <dbReference type="ARBA" id="ARBA00008163"/>
    </source>
</evidence>
<evidence type="ECO:0000256" key="5">
    <source>
        <dbReference type="ARBA" id="ARBA00022729"/>
    </source>
</evidence>
<dbReference type="Proteomes" id="UP000032900">
    <property type="component" value="Unassembled WGS sequence"/>
</dbReference>
<comment type="caution">
    <text evidence="8">The sequence shown here is derived from an EMBL/GenBank/DDBJ whole genome shotgun (WGS) entry which is preliminary data.</text>
</comment>
<accession>A0A0E9LZB1</accession>
<name>A0A0E9LZB1_9BACT</name>
<evidence type="ECO:0000313" key="9">
    <source>
        <dbReference type="Proteomes" id="UP000032900"/>
    </source>
</evidence>
<keyword evidence="5" id="KW-0732">Signal</keyword>
<sequence length="485" mass="54467">MGALGGDYSSIGINPAGIAVYRSSEFSFTPSLHINSTNSDYYGTAANDEKMSFPLQQVGFVGTYKPVRETTDGLVSTHFAIGYNRSNSFNKTTFFQHNGVESSLLDEFVYQADGLSTSQLDWSPRLRVAYDSFLFDPLNEAAKTDENLPTAYYHAFEDLDEAGEPFWGLDNGGLNQRRLLTEKGYAGDFHISGGANFSNSFYIGGTLGVATHNYSKEVQHSEEVNPGNTHWDYLNNYTFDESLSTNAIGVNLKVGTIFKPTNALRLGFAFHSPTMYAIDEEFEYATHLEPGFADYNSYYSVIQEFSYNLRTPYKLIGSFAYIFGASGLISLDYEFTDYTSMRFKSSSSNSVDDVEFFSDLNNQVQETFTSTHNLRIGAEVKPTEVLSLRGGAALYQSPYNSNYLNSNDTFYSFSGGLGYRMNNMYIDLAYMLRREKYIQSLYYSGFVANIEQDIYNETGELVEFQKPAEVVSNNHQVAVTLGWRF</sequence>
<reference evidence="8 9" key="1">
    <citation type="journal article" date="2015" name="Microbes Environ.">
        <title>Distribution and evolution of nitrogen fixation genes in the phylum bacteroidetes.</title>
        <authorList>
            <person name="Inoue J."/>
            <person name="Oshima K."/>
            <person name="Suda W."/>
            <person name="Sakamoto M."/>
            <person name="Iino T."/>
            <person name="Noda S."/>
            <person name="Hongoh Y."/>
            <person name="Hattori M."/>
            <person name="Ohkuma M."/>
        </authorList>
    </citation>
    <scope>NUCLEOTIDE SEQUENCE [LARGE SCALE GENOMIC DNA]</scope>
    <source>
        <strain evidence="8">JCM 15548</strain>
    </source>
</reference>
<evidence type="ECO:0000313" key="8">
    <source>
        <dbReference type="EMBL" id="GAO30897.1"/>
    </source>
</evidence>
<keyword evidence="6" id="KW-0472">Membrane</keyword>
<keyword evidence="9" id="KW-1185">Reference proteome</keyword>
<comment type="similarity">
    <text evidence="2">Belongs to the OmpP1/FadL family.</text>
</comment>
<keyword evidence="3" id="KW-1134">Transmembrane beta strand</keyword>
<evidence type="ECO:0000256" key="7">
    <source>
        <dbReference type="ARBA" id="ARBA00023237"/>
    </source>
</evidence>
<evidence type="ECO:0000256" key="4">
    <source>
        <dbReference type="ARBA" id="ARBA00022692"/>
    </source>
</evidence>
<keyword evidence="8" id="KW-0675">Receptor</keyword>
<keyword evidence="7" id="KW-0998">Cell outer membrane</keyword>
<dbReference type="PANTHER" id="PTHR35093">
    <property type="entry name" value="OUTER MEMBRANE PROTEIN NMB0088-RELATED"/>
    <property type="match status" value="1"/>
</dbReference>
<gene>
    <name evidence="8" type="ORF">JCM15548_13216</name>
</gene>
<dbReference type="GO" id="GO:0009279">
    <property type="term" value="C:cell outer membrane"/>
    <property type="evidence" value="ECO:0007669"/>
    <property type="project" value="UniProtKB-SubCell"/>
</dbReference>
<dbReference type="PANTHER" id="PTHR35093:SF8">
    <property type="entry name" value="OUTER MEMBRANE PROTEIN NMB0088-RELATED"/>
    <property type="match status" value="1"/>
</dbReference>
<dbReference type="GO" id="GO:0015483">
    <property type="term" value="F:long-chain fatty acid transporting porin activity"/>
    <property type="evidence" value="ECO:0007669"/>
    <property type="project" value="TreeGrafter"/>
</dbReference>
<keyword evidence="4" id="KW-0812">Transmembrane</keyword>
<dbReference type="Gene3D" id="2.40.160.60">
    <property type="entry name" value="Outer membrane protein transport protein (OMPP1/FadL/TodX)"/>
    <property type="match status" value="1"/>
</dbReference>
<evidence type="ECO:0000256" key="3">
    <source>
        <dbReference type="ARBA" id="ARBA00022452"/>
    </source>
</evidence>
<protein>
    <submittedName>
        <fullName evidence="8">Putative hemin receptor</fullName>
    </submittedName>
</protein>
<dbReference type="EMBL" id="BAZW01000033">
    <property type="protein sequence ID" value="GAO30897.1"/>
    <property type="molecule type" value="Genomic_DNA"/>
</dbReference>
<dbReference type="AlphaFoldDB" id="A0A0E9LZB1"/>
<organism evidence="8 9">
    <name type="scientific">Geofilum rubicundum JCM 15548</name>
    <dbReference type="NCBI Taxonomy" id="1236989"/>
    <lineage>
        <taxon>Bacteria</taxon>
        <taxon>Pseudomonadati</taxon>
        <taxon>Bacteroidota</taxon>
        <taxon>Bacteroidia</taxon>
        <taxon>Marinilabiliales</taxon>
        <taxon>Marinilabiliaceae</taxon>
        <taxon>Geofilum</taxon>
    </lineage>
</organism>
<dbReference type="STRING" id="1236989.JCM15548_13216"/>
<evidence type="ECO:0000256" key="1">
    <source>
        <dbReference type="ARBA" id="ARBA00004571"/>
    </source>
</evidence>
<evidence type="ECO:0000256" key="6">
    <source>
        <dbReference type="ARBA" id="ARBA00023136"/>
    </source>
</evidence>
<dbReference type="SUPFAM" id="SSF56935">
    <property type="entry name" value="Porins"/>
    <property type="match status" value="1"/>
</dbReference>
<comment type="subcellular location">
    <subcellularLocation>
        <location evidence="1">Cell outer membrane</location>
        <topology evidence="1">Multi-pass membrane protein</topology>
    </subcellularLocation>
</comment>
<proteinExistence type="inferred from homology"/>
<dbReference type="InterPro" id="IPR005017">
    <property type="entry name" value="OMPP1/FadL/TodX"/>
</dbReference>